<sequence>MKKLLITFIALSTLWSCQTDEQYEDLNRDPKNPTDVAADFLFTSASVNLADQLASPNVNLNISRFIAQYLTATTYLDEPNYDLNNRNIPQNHWSILYRNVLFNLQDAKERVQANENLSAGQKSARVGQIEVLEVYAWQILVDTFGDIPYTEALNGKDNSLPAYDDAATIYNDLLTRLETAHTNLGAGQGFGGSDVIYQGDMAKWQKFANSLQVRLAARIDNWAEVEEAVGRGVFDSNADNATMEYQSSPPNTNPLWVDLVQSGRSDYVAANTIVDVMNELDDPRRMVYFDDNIEPYTGGIYGGSNSFQSYTHIGTEFTEPTHTGIFMDYAELNFHLSYAAMEGAGLENDAQWYYEEAITASMEYWLGEDVDASGYLSQSEVAYDGTMEQLGTQFWIAMFDNPLEGWSVWRKFDAPELNLPEESGNPVPLRYTYPVNEQNLNQDNYDAAASAIGGDDQQTPLFWDN</sequence>
<dbReference type="Gene3D" id="1.25.40.390">
    <property type="match status" value="1"/>
</dbReference>
<dbReference type="SUPFAM" id="SSF48452">
    <property type="entry name" value="TPR-like"/>
    <property type="match status" value="1"/>
</dbReference>
<keyword evidence="2" id="KW-1185">Reference proteome</keyword>
<protein>
    <submittedName>
        <fullName evidence="1">Starch-binding associating with outer membrane</fullName>
    </submittedName>
</protein>
<reference evidence="1 2" key="1">
    <citation type="submission" date="2016-10" db="EMBL/GenBank/DDBJ databases">
        <authorList>
            <person name="de Groot N.N."/>
        </authorList>
    </citation>
    <scope>NUCLEOTIDE SEQUENCE [LARGE SCALE GENOMIC DNA]</scope>
    <source>
        <strain evidence="1 2">DSM 17794</strain>
    </source>
</reference>
<dbReference type="InterPro" id="IPR041662">
    <property type="entry name" value="SusD-like_2"/>
</dbReference>
<gene>
    <name evidence="1" type="ORF">SAMN05660413_00241</name>
</gene>
<dbReference type="InterPro" id="IPR011990">
    <property type="entry name" value="TPR-like_helical_dom_sf"/>
</dbReference>
<evidence type="ECO:0000313" key="2">
    <source>
        <dbReference type="Proteomes" id="UP000199153"/>
    </source>
</evidence>
<dbReference type="RefSeq" id="WP_093404841.1">
    <property type="nucleotide sequence ID" value="NZ_FOVL01000001.1"/>
</dbReference>
<dbReference type="STRING" id="287099.SAMN05660413_00241"/>
<proteinExistence type="predicted"/>
<dbReference type="AlphaFoldDB" id="A0A1I4XQQ7"/>
<organism evidence="1 2">
    <name type="scientific">Salegentibacter flavus</name>
    <dbReference type="NCBI Taxonomy" id="287099"/>
    <lineage>
        <taxon>Bacteria</taxon>
        <taxon>Pseudomonadati</taxon>
        <taxon>Bacteroidota</taxon>
        <taxon>Flavobacteriia</taxon>
        <taxon>Flavobacteriales</taxon>
        <taxon>Flavobacteriaceae</taxon>
        <taxon>Salegentibacter</taxon>
    </lineage>
</organism>
<dbReference type="EMBL" id="FOVL01000001">
    <property type="protein sequence ID" value="SFN28132.1"/>
    <property type="molecule type" value="Genomic_DNA"/>
</dbReference>
<accession>A0A1I4XQQ7</accession>
<dbReference type="OrthoDB" id="725917at2"/>
<name>A0A1I4XQQ7_9FLAO</name>
<evidence type="ECO:0000313" key="1">
    <source>
        <dbReference type="EMBL" id="SFN28132.1"/>
    </source>
</evidence>
<dbReference type="Proteomes" id="UP000199153">
    <property type="component" value="Unassembled WGS sequence"/>
</dbReference>
<dbReference type="Pfam" id="PF12771">
    <property type="entry name" value="SusD-like_2"/>
    <property type="match status" value="1"/>
</dbReference>